<reference evidence="5 6" key="1">
    <citation type="submission" date="2015-09" db="EMBL/GenBank/DDBJ databases">
        <title>Draft genome sequence of Kouleothrix aurantiaca JCM 19913.</title>
        <authorList>
            <person name="Hemp J."/>
        </authorList>
    </citation>
    <scope>NUCLEOTIDE SEQUENCE [LARGE SCALE GENOMIC DNA]</scope>
    <source>
        <strain evidence="5 6">COM-B</strain>
    </source>
</reference>
<comment type="caution">
    <text evidence="5">The sequence shown here is derived from an EMBL/GenBank/DDBJ whole genome shotgun (WGS) entry which is preliminary data.</text>
</comment>
<evidence type="ECO:0000256" key="2">
    <source>
        <dbReference type="ARBA" id="ARBA00022840"/>
    </source>
</evidence>
<dbReference type="AlphaFoldDB" id="A0A0P9CP81"/>
<evidence type="ECO:0000313" key="6">
    <source>
        <dbReference type="Proteomes" id="UP000050509"/>
    </source>
</evidence>
<dbReference type="InterPro" id="IPR002586">
    <property type="entry name" value="CobQ/CobB/MinD/ParA_Nub-bd_dom"/>
</dbReference>
<dbReference type="PANTHER" id="PTHR32309:SF31">
    <property type="entry name" value="CAPSULAR EXOPOLYSACCHARIDE FAMILY"/>
    <property type="match status" value="1"/>
</dbReference>
<dbReference type="Pfam" id="PF01656">
    <property type="entry name" value="CbiA"/>
    <property type="match status" value="1"/>
</dbReference>
<name>A0A0P9CP81_9CHLR</name>
<accession>A0A0P9CP81</accession>
<keyword evidence="3" id="KW-0812">Transmembrane</keyword>
<keyword evidence="2" id="KW-0067">ATP-binding</keyword>
<evidence type="ECO:0000313" key="5">
    <source>
        <dbReference type="EMBL" id="KPV47763.1"/>
    </source>
</evidence>
<organism evidence="5 6">
    <name type="scientific">Kouleothrix aurantiaca</name>
    <dbReference type="NCBI Taxonomy" id="186479"/>
    <lineage>
        <taxon>Bacteria</taxon>
        <taxon>Bacillati</taxon>
        <taxon>Chloroflexota</taxon>
        <taxon>Chloroflexia</taxon>
        <taxon>Chloroflexales</taxon>
        <taxon>Roseiflexineae</taxon>
        <taxon>Roseiflexaceae</taxon>
        <taxon>Kouleothrix</taxon>
    </lineage>
</organism>
<dbReference type="InterPro" id="IPR050445">
    <property type="entry name" value="Bact_polysacc_biosynth/exp"/>
</dbReference>
<keyword evidence="3" id="KW-1133">Transmembrane helix</keyword>
<dbReference type="CDD" id="cd05387">
    <property type="entry name" value="BY-kinase"/>
    <property type="match status" value="1"/>
</dbReference>
<evidence type="ECO:0000259" key="4">
    <source>
        <dbReference type="Pfam" id="PF01656"/>
    </source>
</evidence>
<dbReference type="SUPFAM" id="SSF52540">
    <property type="entry name" value="P-loop containing nucleoside triphosphate hydrolases"/>
    <property type="match status" value="1"/>
</dbReference>
<evidence type="ECO:0000256" key="1">
    <source>
        <dbReference type="ARBA" id="ARBA00022741"/>
    </source>
</evidence>
<gene>
    <name evidence="5" type="ORF">SE17_41695</name>
</gene>
<keyword evidence="3" id="KW-0472">Membrane</keyword>
<keyword evidence="6" id="KW-1185">Reference proteome</keyword>
<dbReference type="Proteomes" id="UP000050509">
    <property type="component" value="Unassembled WGS sequence"/>
</dbReference>
<feature type="non-terminal residue" evidence="5">
    <location>
        <position position="219"/>
    </location>
</feature>
<feature type="non-terminal residue" evidence="5">
    <location>
        <position position="1"/>
    </location>
</feature>
<feature type="transmembrane region" description="Helical" evidence="3">
    <location>
        <begin position="43"/>
        <end position="63"/>
    </location>
</feature>
<protein>
    <recommendedName>
        <fullName evidence="4">CobQ/CobB/MinD/ParA nucleotide binding domain-containing protein</fullName>
    </recommendedName>
</protein>
<proteinExistence type="predicted"/>
<evidence type="ECO:0000256" key="3">
    <source>
        <dbReference type="SAM" id="Phobius"/>
    </source>
</evidence>
<feature type="domain" description="CobQ/CobB/MinD/ParA nucleotide binding" evidence="4">
    <location>
        <begin position="131"/>
        <end position="181"/>
    </location>
</feature>
<dbReference type="EMBL" id="LJCR01003260">
    <property type="protein sequence ID" value="KPV47763.1"/>
    <property type="molecule type" value="Genomic_DNA"/>
</dbReference>
<dbReference type="PANTHER" id="PTHR32309">
    <property type="entry name" value="TYROSINE-PROTEIN KINASE"/>
    <property type="match status" value="1"/>
</dbReference>
<dbReference type="Gene3D" id="3.40.50.300">
    <property type="entry name" value="P-loop containing nucleotide triphosphate hydrolases"/>
    <property type="match status" value="1"/>
</dbReference>
<dbReference type="InterPro" id="IPR005702">
    <property type="entry name" value="Wzc-like_C"/>
</dbReference>
<keyword evidence="1" id="KW-0547">Nucleotide-binding</keyword>
<dbReference type="InterPro" id="IPR027417">
    <property type="entry name" value="P-loop_NTPase"/>
</dbReference>
<sequence length="219" mass="22482">ATLTKSLGDVQLAEVQSTDSLAVAEAARAEAAPVRPQPLKNTLLAAIVGALLAIGGAFLLEFLDDRVKTPEQAGKLAGAMALGAIGRLPAAAEGGQLVALRATNTPMAEAYRMLRVNLDFTAIDSPLRAVAISSAGPGEGKSTTIANLAVALAEAGRRVIVVDTDMRRPTLHKVFGLPNDRGVTAALLGPADADIHQQLAATDLPNLHLMPCGPVPPNP</sequence>